<feature type="transmembrane region" description="Helical" evidence="9">
    <location>
        <begin position="12"/>
        <end position="36"/>
    </location>
</feature>
<feature type="binding site" evidence="7">
    <location>
        <position position="363"/>
    </location>
    <ligand>
        <name>Zn(2+)</name>
        <dbReference type="ChEBI" id="CHEBI:29105"/>
        <note>catalytic</note>
    </ligand>
</feature>
<keyword evidence="9" id="KW-0472">Membrane</keyword>
<evidence type="ECO:0000259" key="10">
    <source>
        <dbReference type="Pfam" id="PF01435"/>
    </source>
</evidence>
<keyword evidence="1 8" id="KW-0645">Protease</keyword>
<keyword evidence="3 8" id="KW-0378">Hydrolase</keyword>
<dbReference type="InterPro" id="IPR032456">
    <property type="entry name" value="Peptidase_M48_N"/>
</dbReference>
<proteinExistence type="inferred from homology"/>
<name>A0A930VQG1_9ACTN</name>
<feature type="binding site" evidence="7">
    <location>
        <position position="282"/>
    </location>
    <ligand>
        <name>Zn(2+)</name>
        <dbReference type="ChEBI" id="CHEBI:29105"/>
        <note>catalytic</note>
    </ligand>
</feature>
<feature type="transmembrane region" description="Helical" evidence="9">
    <location>
        <begin position="71"/>
        <end position="92"/>
    </location>
</feature>
<evidence type="ECO:0000313" key="12">
    <source>
        <dbReference type="EMBL" id="MBF4769010.1"/>
    </source>
</evidence>
<feature type="transmembrane region" description="Helical" evidence="9">
    <location>
        <begin position="335"/>
        <end position="354"/>
    </location>
</feature>
<dbReference type="Gene3D" id="3.30.2010.10">
    <property type="entry name" value="Metalloproteases ('zincins'), catalytic domain"/>
    <property type="match status" value="1"/>
</dbReference>
<feature type="binding site" evidence="7">
    <location>
        <position position="286"/>
    </location>
    <ligand>
        <name>Zn(2+)</name>
        <dbReference type="ChEBI" id="CHEBI:29105"/>
        <note>catalytic</note>
    </ligand>
</feature>
<evidence type="ECO:0000256" key="1">
    <source>
        <dbReference type="ARBA" id="ARBA00022670"/>
    </source>
</evidence>
<keyword evidence="9" id="KW-0812">Transmembrane</keyword>
<feature type="transmembrane region" description="Helical" evidence="9">
    <location>
        <begin position="151"/>
        <end position="172"/>
    </location>
</feature>
<keyword evidence="9" id="KW-1133">Transmembrane helix</keyword>
<evidence type="ECO:0000259" key="11">
    <source>
        <dbReference type="Pfam" id="PF16491"/>
    </source>
</evidence>
<sequence length="426" mass="45483">MPRPPSDPRSATRVAAAVALVGGAAFVVLAVLLVPWHPVPGGGPSTLPSRESVLPADQLARASAYAGPARLLGWASYAVSMAVACWLGFTRAGRRLMGRLRGWWWVRVLLGVAAVSLVGRLATLPFAVVGYRRRVSYGLSTQAWPDWARDVVVSWAVGVVTTSLVLLLVVGCARRWRTWWPAIAGLIAAALVLVGSFVYPLLVEPLFNSFTPLEAGPLRTAVLQLADEEGVPVDDVLVADASRRTTTLNAYVSGFGGTRRVVLYDNLVNDLPQDQALSVVAHELGHAKYDDVLHGSLLGAAGAMTAIGLLGVVLSRRRRTRHGEADPQNTAGDPAVVPLVLALVAVAGLMASPVQNGISRRIETRADVTALEATADPRAFVELQKQLATRSLNDLSSPAWSQFWFGSHPTTRERIAIAGWLSDRAD</sequence>
<accession>A0A930VQG1</accession>
<reference evidence="12" key="1">
    <citation type="submission" date="2020-11" db="EMBL/GenBank/DDBJ databases">
        <title>Nocardioides cynanchi sp. nov., isolated from soil of rhizosphere of Cynanchum wilfordii.</title>
        <authorList>
            <person name="Lee J.-S."/>
            <person name="Suh M.K."/>
            <person name="Kim J.-S."/>
        </authorList>
    </citation>
    <scope>NUCLEOTIDE SEQUENCE</scope>
    <source>
        <strain evidence="12">KCTC 19276</strain>
    </source>
</reference>
<dbReference type="EMBL" id="JADKPO010000019">
    <property type="protein sequence ID" value="MBF4769010.1"/>
    <property type="molecule type" value="Genomic_DNA"/>
</dbReference>
<feature type="active site" description="Proton donor" evidence="6">
    <location>
        <position position="367"/>
    </location>
</feature>
<dbReference type="InterPro" id="IPR027057">
    <property type="entry name" value="CAXX_Prtase_1"/>
</dbReference>
<dbReference type="Pfam" id="PF16491">
    <property type="entry name" value="Peptidase_M48_N"/>
    <property type="match status" value="1"/>
</dbReference>
<feature type="transmembrane region" description="Helical" evidence="9">
    <location>
        <begin position="104"/>
        <end position="131"/>
    </location>
</feature>
<comment type="caution">
    <text evidence="12">The sequence shown here is derived from an EMBL/GenBank/DDBJ whole genome shotgun (WGS) entry which is preliminary data.</text>
</comment>
<evidence type="ECO:0000313" key="13">
    <source>
        <dbReference type="Proteomes" id="UP000660668"/>
    </source>
</evidence>
<dbReference type="AlphaFoldDB" id="A0A930VQG1"/>
<dbReference type="GO" id="GO:0071586">
    <property type="term" value="P:CAAX-box protein processing"/>
    <property type="evidence" value="ECO:0007669"/>
    <property type="project" value="InterPro"/>
</dbReference>
<evidence type="ECO:0000256" key="2">
    <source>
        <dbReference type="ARBA" id="ARBA00022723"/>
    </source>
</evidence>
<feature type="domain" description="Peptidase M48" evidence="10">
    <location>
        <begin position="213"/>
        <end position="416"/>
    </location>
</feature>
<keyword evidence="4 7" id="KW-0862">Zinc</keyword>
<evidence type="ECO:0000256" key="6">
    <source>
        <dbReference type="PIRSR" id="PIRSR627057-1"/>
    </source>
</evidence>
<organism evidence="12 13">
    <name type="scientific">Nocardioides agariphilus</name>
    <dbReference type="NCBI Taxonomy" id="433664"/>
    <lineage>
        <taxon>Bacteria</taxon>
        <taxon>Bacillati</taxon>
        <taxon>Actinomycetota</taxon>
        <taxon>Actinomycetes</taxon>
        <taxon>Propionibacteriales</taxon>
        <taxon>Nocardioidaceae</taxon>
        <taxon>Nocardioides</taxon>
    </lineage>
</organism>
<gene>
    <name evidence="12" type="ORF">ISU10_14680</name>
</gene>
<dbReference type="GO" id="GO:0004222">
    <property type="term" value="F:metalloendopeptidase activity"/>
    <property type="evidence" value="ECO:0007669"/>
    <property type="project" value="InterPro"/>
</dbReference>
<dbReference type="GO" id="GO:0046872">
    <property type="term" value="F:metal ion binding"/>
    <property type="evidence" value="ECO:0007669"/>
    <property type="project" value="UniProtKB-KW"/>
</dbReference>
<evidence type="ECO:0000256" key="3">
    <source>
        <dbReference type="ARBA" id="ARBA00022801"/>
    </source>
</evidence>
<feature type="domain" description="CAAX prenyl protease 1 N-terminal" evidence="11">
    <location>
        <begin position="76"/>
        <end position="208"/>
    </location>
</feature>
<evidence type="ECO:0000256" key="9">
    <source>
        <dbReference type="SAM" id="Phobius"/>
    </source>
</evidence>
<dbReference type="PANTHER" id="PTHR10120">
    <property type="entry name" value="CAAX PRENYL PROTEASE 1"/>
    <property type="match status" value="1"/>
</dbReference>
<evidence type="ECO:0000256" key="4">
    <source>
        <dbReference type="ARBA" id="ARBA00022833"/>
    </source>
</evidence>
<dbReference type="InterPro" id="IPR001915">
    <property type="entry name" value="Peptidase_M48"/>
</dbReference>
<keyword evidence="13" id="KW-1185">Reference proteome</keyword>
<dbReference type="RefSeq" id="WP_194697153.1">
    <property type="nucleotide sequence ID" value="NZ_JADKPO010000019.1"/>
</dbReference>
<protein>
    <submittedName>
        <fullName evidence="12">M48 family metallopeptidase</fullName>
    </submittedName>
</protein>
<feature type="transmembrane region" description="Helical" evidence="9">
    <location>
        <begin position="292"/>
        <end position="314"/>
    </location>
</feature>
<evidence type="ECO:0000256" key="8">
    <source>
        <dbReference type="RuleBase" id="RU003983"/>
    </source>
</evidence>
<dbReference type="Proteomes" id="UP000660668">
    <property type="component" value="Unassembled WGS sequence"/>
</dbReference>
<keyword evidence="5 8" id="KW-0482">Metalloprotease</keyword>
<evidence type="ECO:0000256" key="5">
    <source>
        <dbReference type="ARBA" id="ARBA00023049"/>
    </source>
</evidence>
<comment type="cofactor">
    <cofactor evidence="7 8">
        <name>Zn(2+)</name>
        <dbReference type="ChEBI" id="CHEBI:29105"/>
    </cofactor>
    <text evidence="7 8">Binds 1 zinc ion per subunit.</text>
</comment>
<keyword evidence="2 7" id="KW-0479">Metal-binding</keyword>
<dbReference type="CDD" id="cd07343">
    <property type="entry name" value="M48A_Zmpste24p_like"/>
    <property type="match status" value="1"/>
</dbReference>
<evidence type="ECO:0000256" key="7">
    <source>
        <dbReference type="PIRSR" id="PIRSR627057-2"/>
    </source>
</evidence>
<feature type="transmembrane region" description="Helical" evidence="9">
    <location>
        <begin position="179"/>
        <end position="202"/>
    </location>
</feature>
<feature type="active site" evidence="6">
    <location>
        <position position="283"/>
    </location>
</feature>
<comment type="similarity">
    <text evidence="8">Belongs to the peptidase M48 family.</text>
</comment>
<dbReference type="Pfam" id="PF01435">
    <property type="entry name" value="Peptidase_M48"/>
    <property type="match status" value="1"/>
</dbReference>